<evidence type="ECO:0008006" key="3">
    <source>
        <dbReference type="Google" id="ProtNLM"/>
    </source>
</evidence>
<sequence>MTVQNNPIQAHILHNVVLAQWYLFELETIHLNAPATLVSGENGAGKTTIFDAIQFVLMGGDQRKTRYNSASETKTSGRSARSYALGEFKENDAKSCQRENANTYIFLNWYDNHQCPYAFGLSVYANSQSPNIETRGHIIKGRHITEADLLSGDDAFLPWRDFVDRMKQDAKERHGAMSYELLDSARTIREKMAEAMSVNQTRSAKIEPDLLVKTLSNALQLKMDSPIDPFIRDFILPPDLIETYQLREDLLEHQRIEAEIARAESHKNARELLIAEAKKLTRHYANAHHALWVSQEADTVRLNEELGRTEDAQIAAQERQTAAKRTIDREEPRLPELKQCRDDALIAWQNSDAASLSRAVDAAKSAVSKSTNSLTNRIFSLQNAVREVIRQQFPDTLGIQSFELLARHWATSVDILNRAGIESLSASEHENTLKVTDKLKSAKKLLDEIAERIEVADKNVSHDLTQTMHECKALQVRIERLRKGLSDINPATAKVIELLKQERIESMPVCDLCEIADRDWQEAVESYLGPNREALVVSVRDFDHALEVYEVAQKREPQLKRVRMINPDHALAANKAPTERMVSKLIETSDPIARGFMNIILDRTKMAATRDELRRERKALMASGLATGSGTVGGTAHIRGLLMGKQAKAEQLKLLEHERDVLAQRLSGVERSAQTLSRLNRNWAGLSTSIVEGSSSVRENSIRLMQDKKALSAAQEQLKPLTSKDEQLKAAKAQADDNYEACNTAIINATAEQKNAIATLNNLNTEIESLSKNRDEAERIRSETEKSPIHNTAKADERWQTYEQKFGGEEGCYSLIRNKAQNEAQVEREKALNTRGDLYYKVVRFTTDFAEDIANRQALLEAAKTDNVNTEAYHFIEADCTEWVERILAAQLLVHRQAAREAAEQMEKNFRGIIVGELQSRFEQMRYTFNQLNNLLKKVPFHDHIYSFHFKVREIESLRTVYEYITTADREETELVGTMFETVSEHPAIDLLKEALLSGDDLINEISDYRSFFTYDMKMRNPDTGTERSVADMQSTGSGGEQQTPAYIALAASFMNVYKISGHSDRGASLVLLDEAFNNMDGGNASAAVAFLKEIGLQLLIAAPPEVTLKIGKEMEQIYTICREDRDVVIDHTQIFEAGQELIDQRNPVYHPELVAERAAELKAKAEMVE</sequence>
<evidence type="ECO:0000256" key="1">
    <source>
        <dbReference type="SAM" id="Coils"/>
    </source>
</evidence>
<organism evidence="2">
    <name type="scientific">Salmonella enterica</name>
    <name type="common">Salmonella choleraesuis</name>
    <dbReference type="NCBI Taxonomy" id="28901"/>
    <lineage>
        <taxon>Bacteria</taxon>
        <taxon>Pseudomonadati</taxon>
        <taxon>Pseudomonadota</taxon>
        <taxon>Gammaproteobacteria</taxon>
        <taxon>Enterobacterales</taxon>
        <taxon>Enterobacteriaceae</taxon>
        <taxon>Salmonella</taxon>
    </lineage>
</organism>
<dbReference type="PANTHER" id="PTHR32182">
    <property type="entry name" value="DNA REPLICATION AND REPAIR PROTEIN RECF"/>
    <property type="match status" value="1"/>
</dbReference>
<reference evidence="2" key="1">
    <citation type="submission" date="2018-07" db="EMBL/GenBank/DDBJ databases">
        <authorList>
            <consortium name="GenomeTrakr network: Whole genome sequencing for foodborne pathogen traceback"/>
        </authorList>
    </citation>
    <scope>NUCLEOTIDE SEQUENCE [LARGE SCALE GENOMIC DNA]</scope>
    <source>
        <strain evidence="2">CFSAN048114</strain>
    </source>
</reference>
<dbReference type="GO" id="GO:0000731">
    <property type="term" value="P:DNA synthesis involved in DNA repair"/>
    <property type="evidence" value="ECO:0007669"/>
    <property type="project" value="TreeGrafter"/>
</dbReference>
<proteinExistence type="predicted"/>
<dbReference type="AlphaFoldDB" id="A0A402WB07"/>
<feature type="coiled-coil region" evidence="1">
    <location>
        <begin position="746"/>
        <end position="787"/>
    </location>
</feature>
<gene>
    <name evidence="2" type="ORF">A7E06_04260</name>
</gene>
<dbReference type="CDD" id="cd00267">
    <property type="entry name" value="ABC_ATPase"/>
    <property type="match status" value="1"/>
</dbReference>
<dbReference type="GO" id="GO:0006302">
    <property type="term" value="P:double-strand break repair"/>
    <property type="evidence" value="ECO:0007669"/>
    <property type="project" value="TreeGrafter"/>
</dbReference>
<dbReference type="Proteomes" id="UP000839530">
    <property type="component" value="Unassembled WGS sequence"/>
</dbReference>
<dbReference type="EMBL" id="RSUV01000002">
    <property type="protein sequence ID" value="MIV42797.1"/>
    <property type="molecule type" value="Genomic_DNA"/>
</dbReference>
<dbReference type="InterPro" id="IPR027417">
    <property type="entry name" value="P-loop_NTPase"/>
</dbReference>
<dbReference type="SUPFAM" id="SSF52540">
    <property type="entry name" value="P-loop containing nucleoside triphosphate hydrolases"/>
    <property type="match status" value="1"/>
</dbReference>
<evidence type="ECO:0000313" key="2">
    <source>
        <dbReference type="EMBL" id="MIV42797.1"/>
    </source>
</evidence>
<protein>
    <recommendedName>
        <fullName evidence="3">AAA family ATPase</fullName>
    </recommendedName>
</protein>
<dbReference type="Pfam" id="PF13555">
    <property type="entry name" value="AAA_29"/>
    <property type="match status" value="1"/>
</dbReference>
<accession>A0A402WB07</accession>
<dbReference type="Gene3D" id="3.40.50.300">
    <property type="entry name" value="P-loop containing nucleotide triphosphate hydrolases"/>
    <property type="match status" value="2"/>
</dbReference>
<keyword evidence="1" id="KW-0175">Coiled coil</keyword>
<dbReference type="Pfam" id="PF13558">
    <property type="entry name" value="SbcC_Walker_B"/>
    <property type="match status" value="1"/>
</dbReference>
<dbReference type="PANTHER" id="PTHR32182:SF0">
    <property type="entry name" value="DNA REPLICATION AND REPAIR PROTEIN RECF"/>
    <property type="match status" value="1"/>
</dbReference>
<comment type="caution">
    <text evidence="2">The sequence shown here is derived from an EMBL/GenBank/DDBJ whole genome shotgun (WGS) entry which is preliminary data.</text>
</comment>
<name>A0A402WB07_SALER</name>